<evidence type="ECO:0000256" key="1">
    <source>
        <dbReference type="SAM" id="MobiDB-lite"/>
    </source>
</evidence>
<feature type="non-terminal residue" evidence="2">
    <location>
        <position position="1"/>
    </location>
</feature>
<feature type="compositionally biased region" description="Low complexity" evidence="1">
    <location>
        <begin position="186"/>
        <end position="203"/>
    </location>
</feature>
<sequence>GYFSQSHSNLSVNNTSPPQATSSQKFPMENDRRSLSGYPTTPSRTNTDISSSKPSIPSNPFFCSPQLPHPRSQHIQQRQSAYGTLFPHSGQRPPSPRFSVTSTSSDKPLSSPRLTHVGGGRQVNAGSGENSISSDHSEGAESNLQSSASSGYHSENSGFPSVHLQTIPPPSDNQDKGVFTQEFVNRTPSFTYSSGSSSPFSRASNDDGGPEISNSAPLSNVFFPSHVPRQ</sequence>
<feature type="compositionally biased region" description="Polar residues" evidence="1">
    <location>
        <begin position="98"/>
        <end position="108"/>
    </location>
</feature>
<feature type="region of interest" description="Disordered" evidence="1">
    <location>
        <begin position="1"/>
        <end position="230"/>
    </location>
</feature>
<feature type="compositionally biased region" description="Low complexity" evidence="1">
    <location>
        <begin position="49"/>
        <end position="58"/>
    </location>
</feature>
<proteinExistence type="predicted"/>
<protein>
    <submittedName>
        <fullName evidence="2">Uncharacterized protein</fullName>
    </submittedName>
</protein>
<name>A0A0B6ZBR8_9EUPU</name>
<feature type="compositionally biased region" description="Polar residues" evidence="1">
    <location>
        <begin position="1"/>
        <end position="25"/>
    </location>
</feature>
<feature type="compositionally biased region" description="Polar residues" evidence="1">
    <location>
        <begin position="37"/>
        <end position="48"/>
    </location>
</feature>
<evidence type="ECO:0000313" key="2">
    <source>
        <dbReference type="EMBL" id="CEK65913.1"/>
    </source>
</evidence>
<dbReference type="EMBL" id="HACG01019048">
    <property type="protein sequence ID" value="CEK65913.1"/>
    <property type="molecule type" value="Transcribed_RNA"/>
</dbReference>
<gene>
    <name evidence="2" type="primary">ORF56697</name>
</gene>
<feature type="non-terminal residue" evidence="2">
    <location>
        <position position="230"/>
    </location>
</feature>
<organism evidence="2">
    <name type="scientific">Arion vulgaris</name>
    <dbReference type="NCBI Taxonomy" id="1028688"/>
    <lineage>
        <taxon>Eukaryota</taxon>
        <taxon>Metazoa</taxon>
        <taxon>Spiralia</taxon>
        <taxon>Lophotrochozoa</taxon>
        <taxon>Mollusca</taxon>
        <taxon>Gastropoda</taxon>
        <taxon>Heterobranchia</taxon>
        <taxon>Euthyneura</taxon>
        <taxon>Panpulmonata</taxon>
        <taxon>Eupulmonata</taxon>
        <taxon>Stylommatophora</taxon>
        <taxon>Helicina</taxon>
        <taxon>Arionoidea</taxon>
        <taxon>Arionidae</taxon>
        <taxon>Arion</taxon>
    </lineage>
</organism>
<feature type="compositionally biased region" description="Polar residues" evidence="1">
    <location>
        <begin position="124"/>
        <end position="159"/>
    </location>
</feature>
<accession>A0A0B6ZBR8</accession>
<dbReference type="AlphaFoldDB" id="A0A0B6ZBR8"/>
<feature type="compositionally biased region" description="Polar residues" evidence="1">
    <location>
        <begin position="73"/>
        <end position="82"/>
    </location>
</feature>
<reference evidence="2" key="1">
    <citation type="submission" date="2014-12" db="EMBL/GenBank/DDBJ databases">
        <title>Insight into the proteome of Arion vulgaris.</title>
        <authorList>
            <person name="Aradska J."/>
            <person name="Bulat T."/>
            <person name="Smidak R."/>
            <person name="Sarate P."/>
            <person name="Gangsoo J."/>
            <person name="Sialana F."/>
            <person name="Bilban M."/>
            <person name="Lubec G."/>
        </authorList>
    </citation>
    <scope>NUCLEOTIDE SEQUENCE</scope>
    <source>
        <tissue evidence="2">Skin</tissue>
    </source>
</reference>